<evidence type="ECO:0000259" key="2">
    <source>
        <dbReference type="Pfam" id="PF09967"/>
    </source>
</evidence>
<dbReference type="PANTHER" id="PTHR38730">
    <property type="entry name" value="SLL7028 PROTEIN"/>
    <property type="match status" value="1"/>
</dbReference>
<feature type="compositionally biased region" description="Acidic residues" evidence="1">
    <location>
        <begin position="145"/>
        <end position="159"/>
    </location>
</feature>
<sequence>MSDADDAALQPILTKLAAARTRLIMERPFLGSLVMHLPLKPAPDWCKTTATDAKAFYFNPGFIEHLNLAQTQFVLAHEAMHCAMGHDHRRQGRIKRRWDVACEHAVNLVLIEDGMKPPLHGILADQNYLTLSAEEIYPLIPEDTPEESFDEHLFDDDNEAGASPDENQRQDNPEAGESGGQGKEGQSEAEERDGSGSQASQKPDPLSQSEREELAEQWKNRLAAAAQAARQAGKLSQSMMRWVDDLLAPSLPWRALLARFFAVNQRDDYSWRRPSRREGDALLPRLSSEGIDVIAAIDTSGSISDDELREFITELDALKGQVRARITLLACDNRVAEKAPWEFEPWDTMQLPSEIEGGGGTDFRPVFDWVEHENRSPNMLVYFTDAEGDFPKLPPNYPVIWLVKGKGSVPWGERVQLN</sequence>
<dbReference type="InterPro" id="IPR036465">
    <property type="entry name" value="vWFA_dom_sf"/>
</dbReference>
<accession>A0ABZ1CKX5</accession>
<evidence type="ECO:0000313" key="4">
    <source>
        <dbReference type="EMBL" id="WRS40037.1"/>
    </source>
</evidence>
<dbReference type="Proteomes" id="UP001334732">
    <property type="component" value="Chromosome"/>
</dbReference>
<dbReference type="Pfam" id="PF13203">
    <property type="entry name" value="DUF2201_N"/>
    <property type="match status" value="1"/>
</dbReference>
<evidence type="ECO:0000256" key="1">
    <source>
        <dbReference type="SAM" id="MobiDB-lite"/>
    </source>
</evidence>
<dbReference type="RefSeq" id="WP_324780568.1">
    <property type="nucleotide sequence ID" value="NZ_CP141769.1"/>
</dbReference>
<feature type="region of interest" description="Disordered" evidence="1">
    <location>
        <begin position="145"/>
        <end position="215"/>
    </location>
</feature>
<keyword evidence="5" id="KW-1185">Reference proteome</keyword>
<organism evidence="4 5">
    <name type="scientific">Thiobacillus sedimenti</name>
    <dbReference type="NCBI Taxonomy" id="3110231"/>
    <lineage>
        <taxon>Bacteria</taxon>
        <taxon>Pseudomonadati</taxon>
        <taxon>Pseudomonadota</taxon>
        <taxon>Betaproteobacteria</taxon>
        <taxon>Nitrosomonadales</taxon>
        <taxon>Thiobacillaceae</taxon>
        <taxon>Thiobacillus</taxon>
    </lineage>
</organism>
<dbReference type="InterPro" id="IPR018698">
    <property type="entry name" value="VWA-like_dom"/>
</dbReference>
<dbReference type="Pfam" id="PF09967">
    <property type="entry name" value="DUF2201"/>
    <property type="match status" value="1"/>
</dbReference>
<evidence type="ECO:0000259" key="3">
    <source>
        <dbReference type="Pfam" id="PF13203"/>
    </source>
</evidence>
<gene>
    <name evidence="4" type="ORF">VA613_04000</name>
</gene>
<feature type="domain" description="VWA-like" evidence="2">
    <location>
        <begin position="294"/>
        <end position="417"/>
    </location>
</feature>
<reference evidence="4 5" key="1">
    <citation type="submission" date="2023-12" db="EMBL/GenBank/DDBJ databases">
        <title>Thiobacillus sedimentum sp. nov., a chemolithoautotrophic sulfur-oxidizing bacterium isolated from freshwater sediment.</title>
        <authorList>
            <person name="Luo J."/>
            <person name="Dai C."/>
        </authorList>
    </citation>
    <scope>NUCLEOTIDE SEQUENCE [LARGE SCALE GENOMIC DNA]</scope>
    <source>
        <strain evidence="4 5">SCUT-2</strain>
    </source>
</reference>
<dbReference type="SUPFAM" id="SSF53300">
    <property type="entry name" value="vWA-like"/>
    <property type="match status" value="1"/>
</dbReference>
<protein>
    <submittedName>
        <fullName evidence="4">VWA-like domain-containing protein</fullName>
    </submittedName>
</protein>
<dbReference type="EMBL" id="CP141769">
    <property type="protein sequence ID" value="WRS40037.1"/>
    <property type="molecule type" value="Genomic_DNA"/>
</dbReference>
<dbReference type="InterPro" id="IPR025154">
    <property type="entry name" value="Put_metallopeptidase_dom"/>
</dbReference>
<evidence type="ECO:0000313" key="5">
    <source>
        <dbReference type="Proteomes" id="UP001334732"/>
    </source>
</evidence>
<feature type="domain" description="Putative metallopeptidase" evidence="3">
    <location>
        <begin position="14"/>
        <end position="278"/>
    </location>
</feature>
<proteinExistence type="predicted"/>
<name>A0ABZ1CKX5_9PROT</name>
<dbReference type="PANTHER" id="PTHR38730:SF1">
    <property type="entry name" value="SLL7028 PROTEIN"/>
    <property type="match status" value="1"/>
</dbReference>